<gene>
    <name evidence="12" type="primary">cyoE</name>
    <name evidence="11" type="synonym">ctaB</name>
    <name evidence="12" type="ORF">GCM10008994_00650</name>
</gene>
<dbReference type="InterPro" id="IPR044878">
    <property type="entry name" value="UbiA_sf"/>
</dbReference>
<evidence type="ECO:0000256" key="5">
    <source>
        <dbReference type="ARBA" id="ARBA00022679"/>
    </source>
</evidence>
<sequence length="476" mass="49326">MHSFRIRRHVTLPDRFPAVLAAAAMGVYLLVVVGATTSLTEAATACGGWPACGNGAALPTATEGWIALGHRVVAVVVGVLVALSAALAWRDGADRRVRAALLVALVVYPAQAGVGALVALGDLPAALGSAHLLLGIGIFGAVLAALAWWLEAETGDAADAPDDFEPGTDDLPPIEDAPEPDIPSATLPRLKATAAAYFRLMKPRLMWLLCLVAAAAMALAGGDGFTPRVVAATLAGGALSIGASGTFNHVLERDVDKRMQRTSDRPLATDLVPVRNAFAFGGLLTLVSLGLFWTVNPLTAGLGLVAIVFYSVVYTLVLKPNTVQNTVIGGAAGALPALIGWAAVTGEVGGGGLLLAAVIFLWTPAHFYNLALAYKDDYERGGFPMMPVVRGETATRRHILWYLGATLVAAVALAAAADPLGALYAVVGVGVGAVFLWAVVRLHYEQTEDAAFRAFHASNAYLGLLLFAVVFDALVV</sequence>
<accession>A0AAV3SPS1</accession>
<dbReference type="GO" id="GO:0005886">
    <property type="term" value="C:plasma membrane"/>
    <property type="evidence" value="ECO:0007669"/>
    <property type="project" value="UniProtKB-SubCell"/>
</dbReference>
<dbReference type="AlphaFoldDB" id="A0AAV3SPS1"/>
<dbReference type="Pfam" id="PF01040">
    <property type="entry name" value="UbiA"/>
    <property type="match status" value="1"/>
</dbReference>
<evidence type="ECO:0000256" key="9">
    <source>
        <dbReference type="ARBA" id="ARBA00023136"/>
    </source>
</evidence>
<dbReference type="NCBIfam" id="TIGR01473">
    <property type="entry name" value="cyoE_ctaB"/>
    <property type="match status" value="1"/>
</dbReference>
<evidence type="ECO:0000256" key="1">
    <source>
        <dbReference type="ARBA" id="ARBA00004019"/>
    </source>
</evidence>
<feature type="transmembrane region" description="Helical" evidence="11">
    <location>
        <begin position="299"/>
        <end position="318"/>
    </location>
</feature>
<dbReference type="HAMAP" id="MF_00154">
    <property type="entry name" value="CyoE_CtaB"/>
    <property type="match status" value="1"/>
</dbReference>
<keyword evidence="7 11" id="KW-1133">Transmembrane helix</keyword>
<reference evidence="12" key="2">
    <citation type="submission" date="2023-12" db="EMBL/GenBank/DDBJ databases">
        <authorList>
            <person name="Sun Q."/>
            <person name="Inoue M."/>
        </authorList>
    </citation>
    <scope>NUCLEOTIDE SEQUENCE</scope>
    <source>
        <strain evidence="12">JCM 14265</strain>
    </source>
</reference>
<comment type="similarity">
    <text evidence="4">In the C-terminal section; belongs to the UbiA prenyltransferase family. Protoheme IX farnesyltransferase subfamily.</text>
</comment>
<dbReference type="GO" id="GO:0006784">
    <property type="term" value="P:heme A biosynthetic process"/>
    <property type="evidence" value="ECO:0007669"/>
    <property type="project" value="InterPro"/>
</dbReference>
<keyword evidence="8 11" id="KW-0350">Heme biosynthesis</keyword>
<dbReference type="EC" id="2.5.1.141" evidence="11"/>
<evidence type="ECO:0000256" key="11">
    <source>
        <dbReference type="HAMAP-Rule" id="MF_00154"/>
    </source>
</evidence>
<feature type="transmembrane region" description="Helical" evidence="11">
    <location>
        <begin position="350"/>
        <end position="371"/>
    </location>
</feature>
<comment type="caution">
    <text evidence="12">The sequence shown here is derived from an EMBL/GenBank/DDBJ whole genome shotgun (WGS) entry which is preliminary data.</text>
</comment>
<organism evidence="12 13">
    <name type="scientific">Halorubrum ejinorense</name>
    <dbReference type="NCBI Taxonomy" id="425309"/>
    <lineage>
        <taxon>Archaea</taxon>
        <taxon>Methanobacteriati</taxon>
        <taxon>Methanobacteriota</taxon>
        <taxon>Stenosarchaea group</taxon>
        <taxon>Halobacteria</taxon>
        <taxon>Halobacteriales</taxon>
        <taxon>Haloferacaceae</taxon>
        <taxon>Halorubrum</taxon>
    </lineage>
</organism>
<dbReference type="GO" id="GO:0048034">
    <property type="term" value="P:heme O biosynthetic process"/>
    <property type="evidence" value="ECO:0007669"/>
    <property type="project" value="UniProtKB-UniRule"/>
</dbReference>
<dbReference type="InterPro" id="IPR006369">
    <property type="entry name" value="Protohaem_IX_farnesylTrfase"/>
</dbReference>
<comment type="subcellular location">
    <subcellularLocation>
        <location evidence="2 11">Cell membrane</location>
        <topology evidence="2 11">Multi-pass membrane protein</topology>
    </subcellularLocation>
</comment>
<evidence type="ECO:0000256" key="6">
    <source>
        <dbReference type="ARBA" id="ARBA00022692"/>
    </source>
</evidence>
<evidence type="ECO:0000313" key="13">
    <source>
        <dbReference type="Proteomes" id="UP001501425"/>
    </source>
</evidence>
<feature type="transmembrane region" description="Helical" evidence="11">
    <location>
        <begin position="272"/>
        <end position="293"/>
    </location>
</feature>
<dbReference type="PANTHER" id="PTHR43448:SF2">
    <property type="entry name" value="PROTOHEME IX FARNESYLTRANSFERASE, MITOCHONDRIAL"/>
    <property type="match status" value="1"/>
</dbReference>
<dbReference type="PANTHER" id="PTHR43448">
    <property type="entry name" value="PROTOHEME IX FARNESYLTRANSFERASE, MITOCHONDRIAL"/>
    <property type="match status" value="1"/>
</dbReference>
<keyword evidence="6 11" id="KW-0812">Transmembrane</keyword>
<evidence type="ECO:0000256" key="2">
    <source>
        <dbReference type="ARBA" id="ARBA00004651"/>
    </source>
</evidence>
<evidence type="ECO:0000256" key="8">
    <source>
        <dbReference type="ARBA" id="ARBA00023133"/>
    </source>
</evidence>
<proteinExistence type="inferred from homology"/>
<dbReference type="Gene3D" id="1.10.357.140">
    <property type="entry name" value="UbiA prenyltransferase"/>
    <property type="match status" value="1"/>
</dbReference>
<comment type="miscellaneous">
    <text evidence="11">Carbon 2 of the heme B porphyrin ring is defined according to the Fischer nomenclature.</text>
</comment>
<dbReference type="GO" id="GO:0008495">
    <property type="term" value="F:protoheme IX farnesyltransferase activity"/>
    <property type="evidence" value="ECO:0007669"/>
    <property type="project" value="UniProtKB-UniRule"/>
</dbReference>
<name>A0AAV3SPS1_9EURY</name>
<keyword evidence="5 11" id="KW-0808">Transferase</keyword>
<feature type="transmembrane region" description="Helical" evidence="11">
    <location>
        <begin position="132"/>
        <end position="150"/>
    </location>
</feature>
<evidence type="ECO:0000256" key="10">
    <source>
        <dbReference type="ARBA" id="ARBA00047690"/>
    </source>
</evidence>
<dbReference type="Proteomes" id="UP001501425">
    <property type="component" value="Unassembled WGS sequence"/>
</dbReference>
<dbReference type="EMBL" id="BAAADQ010000001">
    <property type="protein sequence ID" value="GAA0529973.1"/>
    <property type="molecule type" value="Genomic_DNA"/>
</dbReference>
<feature type="transmembrane region" description="Helical" evidence="11">
    <location>
        <begin position="99"/>
        <end position="120"/>
    </location>
</feature>
<dbReference type="InterPro" id="IPR000537">
    <property type="entry name" value="UbiA_prenyltransferase"/>
</dbReference>
<feature type="transmembrane region" description="Helical" evidence="11">
    <location>
        <begin position="205"/>
        <end position="222"/>
    </location>
</feature>
<evidence type="ECO:0000313" key="12">
    <source>
        <dbReference type="EMBL" id="GAA0529973.1"/>
    </source>
</evidence>
<comment type="function">
    <text evidence="1 11">Converts heme B (protoheme IX) to heme O by substitution of the vinyl group on carbon 2 of heme B porphyrin ring with a hydroxyethyl farnesyl side group.</text>
</comment>
<comment type="catalytic activity">
    <reaction evidence="10 11">
        <text>heme b + (2E,6E)-farnesyl diphosphate + H2O = Fe(II)-heme o + diphosphate</text>
        <dbReference type="Rhea" id="RHEA:28070"/>
        <dbReference type="ChEBI" id="CHEBI:15377"/>
        <dbReference type="ChEBI" id="CHEBI:33019"/>
        <dbReference type="ChEBI" id="CHEBI:60344"/>
        <dbReference type="ChEBI" id="CHEBI:60530"/>
        <dbReference type="ChEBI" id="CHEBI:175763"/>
        <dbReference type="EC" id="2.5.1.141"/>
    </reaction>
</comment>
<comment type="similarity">
    <text evidence="11">Belongs to the UbiA prenyltransferase family. Protoheme IX farnesyltransferase subfamily.</text>
</comment>
<keyword evidence="11" id="KW-1003">Cell membrane</keyword>
<feature type="transmembrane region" description="Helical" evidence="11">
    <location>
        <begin position="325"/>
        <end position="344"/>
    </location>
</feature>
<feature type="transmembrane region" description="Helical" evidence="11">
    <location>
        <begin position="423"/>
        <end position="442"/>
    </location>
</feature>
<dbReference type="NCBIfam" id="NF003349">
    <property type="entry name" value="PRK04375.1-2"/>
    <property type="match status" value="1"/>
</dbReference>
<comment type="pathway">
    <text evidence="3 11">Porphyrin-containing compound metabolism; heme O biosynthesis; heme O from protoheme: step 1/1.</text>
</comment>
<protein>
    <recommendedName>
        <fullName evidence="11">Protoheme IX farnesyltransferase</fullName>
        <ecNumber evidence="11">2.5.1.141</ecNumber>
    </recommendedName>
    <alternativeName>
        <fullName evidence="11">Heme B farnesyltransferase</fullName>
    </alternativeName>
    <alternativeName>
        <fullName evidence="11">Heme O synthase</fullName>
    </alternativeName>
</protein>
<feature type="transmembrane region" description="Helical" evidence="11">
    <location>
        <begin position="399"/>
        <end position="417"/>
    </location>
</feature>
<dbReference type="CDD" id="cd13957">
    <property type="entry name" value="PT_UbiA_Cox10"/>
    <property type="match status" value="1"/>
</dbReference>
<feature type="transmembrane region" description="Helical" evidence="11">
    <location>
        <begin position="228"/>
        <end position="251"/>
    </location>
</feature>
<feature type="transmembrane region" description="Helical" evidence="11">
    <location>
        <begin position="66"/>
        <end position="87"/>
    </location>
</feature>
<feature type="transmembrane region" description="Helical" evidence="11">
    <location>
        <begin position="454"/>
        <end position="475"/>
    </location>
</feature>
<evidence type="ECO:0000256" key="7">
    <source>
        <dbReference type="ARBA" id="ARBA00022989"/>
    </source>
</evidence>
<evidence type="ECO:0000256" key="4">
    <source>
        <dbReference type="ARBA" id="ARBA00010223"/>
    </source>
</evidence>
<evidence type="ECO:0000256" key="3">
    <source>
        <dbReference type="ARBA" id="ARBA00004919"/>
    </source>
</evidence>
<keyword evidence="9 11" id="KW-0472">Membrane</keyword>
<comment type="caution">
    <text evidence="11">Lacks conserved residue(s) required for the propagation of feature annotation.</text>
</comment>
<reference evidence="12" key="1">
    <citation type="journal article" date="2014" name="Int. J. Syst. Evol. Microbiol.">
        <title>Complete genome sequence of Corynebacterium casei LMG S-19264T (=DSM 44701T), isolated from a smear-ripened cheese.</title>
        <authorList>
            <consortium name="US DOE Joint Genome Institute (JGI-PGF)"/>
            <person name="Walter F."/>
            <person name="Albersmeier A."/>
            <person name="Kalinowski J."/>
            <person name="Ruckert C."/>
        </authorList>
    </citation>
    <scope>NUCLEOTIDE SEQUENCE</scope>
    <source>
        <strain evidence="12">JCM 14265</strain>
    </source>
</reference>